<dbReference type="Gene3D" id="3.90.180.10">
    <property type="entry name" value="Medium-chain alcohol dehydrogenases, catalytic domain"/>
    <property type="match status" value="1"/>
</dbReference>
<dbReference type="InterPro" id="IPR020843">
    <property type="entry name" value="ER"/>
</dbReference>
<evidence type="ECO:0000259" key="3">
    <source>
        <dbReference type="SMART" id="SM00829"/>
    </source>
</evidence>
<dbReference type="GO" id="GO:0016491">
    <property type="term" value="F:oxidoreductase activity"/>
    <property type="evidence" value="ECO:0007669"/>
    <property type="project" value="UniProtKB-KW"/>
</dbReference>
<accession>A0A381V3T9</accession>
<dbReference type="InterPro" id="IPR051603">
    <property type="entry name" value="Zinc-ADH_QOR/CCCR"/>
</dbReference>
<evidence type="ECO:0000313" key="4">
    <source>
        <dbReference type="EMBL" id="SVA35046.1"/>
    </source>
</evidence>
<dbReference type="GO" id="GO:0008270">
    <property type="term" value="F:zinc ion binding"/>
    <property type="evidence" value="ECO:0007669"/>
    <property type="project" value="InterPro"/>
</dbReference>
<reference evidence="4" key="1">
    <citation type="submission" date="2018-05" db="EMBL/GenBank/DDBJ databases">
        <authorList>
            <person name="Lanie J.A."/>
            <person name="Ng W.-L."/>
            <person name="Kazmierczak K.M."/>
            <person name="Andrzejewski T.M."/>
            <person name="Davidsen T.M."/>
            <person name="Wayne K.J."/>
            <person name="Tettelin H."/>
            <person name="Glass J.I."/>
            <person name="Rusch D."/>
            <person name="Podicherti R."/>
            <person name="Tsui H.-C.T."/>
            <person name="Winkler M.E."/>
        </authorList>
    </citation>
    <scope>NUCLEOTIDE SEQUENCE</scope>
</reference>
<dbReference type="PANTHER" id="PTHR44154:SF1">
    <property type="entry name" value="QUINONE OXIDOREDUCTASE"/>
    <property type="match status" value="1"/>
</dbReference>
<evidence type="ECO:0000256" key="1">
    <source>
        <dbReference type="ARBA" id="ARBA00022857"/>
    </source>
</evidence>
<dbReference type="AlphaFoldDB" id="A0A381V3T9"/>
<dbReference type="InterPro" id="IPR013154">
    <property type="entry name" value="ADH-like_N"/>
</dbReference>
<dbReference type="EMBL" id="UINC01007779">
    <property type="protein sequence ID" value="SVA35046.1"/>
    <property type="molecule type" value="Genomic_DNA"/>
</dbReference>
<proteinExistence type="predicted"/>
<dbReference type="PANTHER" id="PTHR44154">
    <property type="entry name" value="QUINONE OXIDOREDUCTASE"/>
    <property type="match status" value="1"/>
</dbReference>
<name>A0A381V3T9_9ZZZZ</name>
<dbReference type="PROSITE" id="PS00059">
    <property type="entry name" value="ADH_ZINC"/>
    <property type="match status" value="1"/>
</dbReference>
<dbReference type="Pfam" id="PF08240">
    <property type="entry name" value="ADH_N"/>
    <property type="match status" value="1"/>
</dbReference>
<dbReference type="SUPFAM" id="SSF51735">
    <property type="entry name" value="NAD(P)-binding Rossmann-fold domains"/>
    <property type="match status" value="1"/>
</dbReference>
<sequence length="364" mass="38802">MNADGTNSASSTHSFTRVPRTMRAVLLREFGGPELLRVEEVPAPNPATLDDDEVLIQVRACGICYHDIINRRGDLPRTRVPLILGHEIAGDVAAVGENVERFGPGDRVACVQRAHCNTCDICQNNRPTLCKNGSFIGEQIPGGYAEYAVVPAHALSRIPSSIPYAEASICACTIGTAIHVAERGRVKKEDVVLITGASGGVGLHAIQVCKLAGANVVAITSSPNKAEHLRQAGADEVLVARDLQFAQSVKGVTNGRGVDVVLEITGSLTFKESVRSLAVGGRLVMVGNLETQPVDFMPGLMILKELEFIGSYATTPDELTQAFHLVEAGSIKPMLAATLPLDQAAKAHEMLFEREVTGRLALEI</sequence>
<evidence type="ECO:0000256" key="2">
    <source>
        <dbReference type="ARBA" id="ARBA00023002"/>
    </source>
</evidence>
<organism evidence="4">
    <name type="scientific">marine metagenome</name>
    <dbReference type="NCBI Taxonomy" id="408172"/>
    <lineage>
        <taxon>unclassified sequences</taxon>
        <taxon>metagenomes</taxon>
        <taxon>ecological metagenomes</taxon>
    </lineage>
</organism>
<feature type="domain" description="Enoyl reductase (ER)" evidence="3">
    <location>
        <begin position="31"/>
        <end position="362"/>
    </location>
</feature>
<gene>
    <name evidence="4" type="ORF">METZ01_LOCUS87900</name>
</gene>
<protein>
    <recommendedName>
        <fullName evidence="3">Enoyl reductase (ER) domain-containing protein</fullName>
    </recommendedName>
</protein>
<dbReference type="InterPro" id="IPR002328">
    <property type="entry name" value="ADH_Zn_CS"/>
</dbReference>
<dbReference type="SUPFAM" id="SSF50129">
    <property type="entry name" value="GroES-like"/>
    <property type="match status" value="1"/>
</dbReference>
<dbReference type="InterPro" id="IPR013149">
    <property type="entry name" value="ADH-like_C"/>
</dbReference>
<keyword evidence="1" id="KW-0521">NADP</keyword>
<dbReference type="InterPro" id="IPR011032">
    <property type="entry name" value="GroES-like_sf"/>
</dbReference>
<keyword evidence="2" id="KW-0560">Oxidoreductase</keyword>
<dbReference type="InterPro" id="IPR036291">
    <property type="entry name" value="NAD(P)-bd_dom_sf"/>
</dbReference>
<dbReference type="SMART" id="SM00829">
    <property type="entry name" value="PKS_ER"/>
    <property type="match status" value="1"/>
</dbReference>
<dbReference type="Pfam" id="PF00107">
    <property type="entry name" value="ADH_zinc_N"/>
    <property type="match status" value="1"/>
</dbReference>